<name>A0A381L109_BLUGR</name>
<organism evidence="1">
    <name type="scientific">Blumeria graminis f. sp. tritici 96224</name>
    <dbReference type="NCBI Taxonomy" id="1268274"/>
    <lineage>
        <taxon>Eukaryota</taxon>
        <taxon>Fungi</taxon>
        <taxon>Dikarya</taxon>
        <taxon>Ascomycota</taxon>
        <taxon>Pezizomycotina</taxon>
        <taxon>Leotiomycetes</taxon>
        <taxon>Erysiphales</taxon>
        <taxon>Erysiphaceae</taxon>
        <taxon>Blumeria</taxon>
    </lineage>
</organism>
<dbReference type="AlphaFoldDB" id="A0A381L109"/>
<accession>A0A381L109</accession>
<reference evidence="1" key="1">
    <citation type="submission" date="2018-07" db="EMBL/GenBank/DDBJ databases">
        <authorList>
            <person name="Quirk P.G."/>
            <person name="Krulwich T.A."/>
        </authorList>
    </citation>
    <scope>NUCLEOTIDE SEQUENCE</scope>
    <source>
        <strain evidence="1">96224</strain>
    </source>
</reference>
<gene>
    <name evidence="1" type="ORF">BGT96224V2_LOCUS280</name>
</gene>
<proteinExistence type="predicted"/>
<dbReference type="EMBL" id="UIGY01000001">
    <property type="protein sequence ID" value="SUZ07543.1"/>
    <property type="molecule type" value="Genomic_DNA"/>
</dbReference>
<evidence type="ECO:0000313" key="1">
    <source>
        <dbReference type="EMBL" id="SUZ07543.1"/>
    </source>
</evidence>
<protein>
    <submittedName>
        <fullName evidence="1">Bgt-20629</fullName>
    </submittedName>
</protein>
<feature type="non-terminal residue" evidence="1">
    <location>
        <position position="1"/>
    </location>
</feature>
<sequence>CQQTSPHTLSRSDTSTRFCNPQTRITLSLSQSPEPIFHPLFHPQQQHPLQLGSLWISAQLQPSQKPLGPLSTPPPTASLGLKQKNVLREHTVSKTSCVAGATTLATELEYAPKHAGIKISQGTRIKKL</sequence>